<reference evidence="1" key="1">
    <citation type="submission" date="2018-11" db="EMBL/GenBank/DDBJ databases">
        <authorList>
            <consortium name="Pathogen Informatics"/>
        </authorList>
    </citation>
    <scope>NUCLEOTIDE SEQUENCE</scope>
</reference>
<evidence type="ECO:0000313" key="1">
    <source>
        <dbReference type="EMBL" id="VEL37299.1"/>
    </source>
</evidence>
<dbReference type="AlphaFoldDB" id="A0A3S5BS71"/>
<proteinExistence type="predicted"/>
<name>A0A3S5BS71_9PLAT</name>
<keyword evidence="2" id="KW-1185">Reference proteome</keyword>
<gene>
    <name evidence="1" type="ORF">PXEA_LOCUS30739</name>
</gene>
<accession>A0A3S5BS71</accession>
<comment type="caution">
    <text evidence="1">The sequence shown here is derived from an EMBL/GenBank/DDBJ whole genome shotgun (WGS) entry which is preliminary data.</text>
</comment>
<organism evidence="1 2">
    <name type="scientific">Protopolystoma xenopodis</name>
    <dbReference type="NCBI Taxonomy" id="117903"/>
    <lineage>
        <taxon>Eukaryota</taxon>
        <taxon>Metazoa</taxon>
        <taxon>Spiralia</taxon>
        <taxon>Lophotrochozoa</taxon>
        <taxon>Platyhelminthes</taxon>
        <taxon>Monogenea</taxon>
        <taxon>Polyopisthocotylea</taxon>
        <taxon>Polystomatidea</taxon>
        <taxon>Polystomatidae</taxon>
        <taxon>Protopolystoma</taxon>
    </lineage>
</organism>
<evidence type="ECO:0000313" key="2">
    <source>
        <dbReference type="Proteomes" id="UP000784294"/>
    </source>
</evidence>
<sequence length="87" mass="9752">MIPSIRQSTEYILKRLAGIISELCHSPHPATNSSLDKRSVENGNIIPPPSVLAYPSTLYPLIPLPPYHKFSLVYIPLIKMSALLWQI</sequence>
<dbReference type="Proteomes" id="UP000784294">
    <property type="component" value="Unassembled WGS sequence"/>
</dbReference>
<dbReference type="EMBL" id="CAAALY010254555">
    <property type="protein sequence ID" value="VEL37299.1"/>
    <property type="molecule type" value="Genomic_DNA"/>
</dbReference>
<protein>
    <submittedName>
        <fullName evidence="1">Uncharacterized protein</fullName>
    </submittedName>
</protein>